<reference evidence="2" key="1">
    <citation type="submission" date="2024-02" db="EMBL/GenBank/DDBJ databases">
        <title>Complete genome sequence of Vreelandella sp. SM1641, a marine exopolysaccharide-producing bacterium isolated from deep-sea hydrothermal sediment of the southwest Indian Ocean.</title>
        <authorList>
            <person name="Zhu H."/>
            <person name="Sun M."/>
        </authorList>
    </citation>
    <scope>NUCLEOTIDE SEQUENCE</scope>
    <source>
        <strain evidence="2">SM1641</strain>
        <plasmid evidence="2">plasA</plasmid>
    </source>
</reference>
<evidence type="ECO:0000259" key="1">
    <source>
        <dbReference type="SMART" id="SM00953"/>
    </source>
</evidence>
<protein>
    <submittedName>
        <fullName evidence="2">RES domain-containing protein</fullName>
    </submittedName>
</protein>
<dbReference type="AlphaFoldDB" id="A0AAU7XV38"/>
<geneLocation type="plasmid" evidence="2">
    <name>plasA</name>
</geneLocation>
<dbReference type="SMART" id="SM00953">
    <property type="entry name" value="RES"/>
    <property type="match status" value="1"/>
</dbReference>
<accession>A0AAU7XV38</accession>
<gene>
    <name evidence="2" type="ORF">V8F66_22150</name>
</gene>
<proteinExistence type="predicted"/>
<keyword evidence="2" id="KW-0614">Plasmid</keyword>
<dbReference type="RefSeq" id="WP_232774555.1">
    <property type="nucleotide sequence ID" value="NZ_CP158485.1"/>
</dbReference>
<name>A0AAU7XV38_9GAMM</name>
<sequence>MSPAGPSPPTSGAGAAQHGGRLNRIGVPALYLALEELTALEECRQLSTLMPPGLIVSYTVALATVVDFSHGYTADWDSLWQEMGCDWRRILFNDRVEPPSWLLADLALEAGASGILFPSLANPRGVNLVVYTDAFISRHTAPTSLRDLSYGNEKRRMQNHDDVLIVRGDADLRCYWLAMEGQPFADVEPAEFGIERQKAQVRFLTWD</sequence>
<evidence type="ECO:0000313" key="2">
    <source>
        <dbReference type="EMBL" id="XBY61389.1"/>
    </source>
</evidence>
<dbReference type="InterPro" id="IPR014914">
    <property type="entry name" value="RES_dom"/>
</dbReference>
<organism evidence="2">
    <name type="scientific">Vreelandella sp. SM1641</name>
    <dbReference type="NCBI Taxonomy" id="3126101"/>
    <lineage>
        <taxon>Bacteria</taxon>
        <taxon>Pseudomonadati</taxon>
        <taxon>Pseudomonadota</taxon>
        <taxon>Gammaproteobacteria</taxon>
        <taxon>Oceanospirillales</taxon>
        <taxon>Halomonadaceae</taxon>
        <taxon>Vreelandella</taxon>
    </lineage>
</organism>
<feature type="domain" description="RES" evidence="1">
    <location>
        <begin position="9"/>
        <end position="141"/>
    </location>
</feature>
<dbReference type="EMBL" id="CP158485">
    <property type="protein sequence ID" value="XBY61389.1"/>
    <property type="molecule type" value="Genomic_DNA"/>
</dbReference>
<dbReference type="KEGG" id="vrs:V8F66_22150"/>
<dbReference type="Pfam" id="PF08808">
    <property type="entry name" value="RES"/>
    <property type="match status" value="1"/>
</dbReference>